<dbReference type="InterPro" id="IPR027417">
    <property type="entry name" value="P-loop_NTPase"/>
</dbReference>
<dbReference type="HAMAP" id="MF_00376">
    <property type="entry name" value="Dephospho_CoA_kinase"/>
    <property type="match status" value="1"/>
</dbReference>
<dbReference type="PROSITE" id="PS51219">
    <property type="entry name" value="DPCK"/>
    <property type="match status" value="1"/>
</dbReference>
<keyword evidence="2 5" id="KW-0547">Nucleotide-binding</keyword>
<dbReference type="PANTHER" id="PTHR10695">
    <property type="entry name" value="DEPHOSPHO-COA KINASE-RELATED"/>
    <property type="match status" value="1"/>
</dbReference>
<dbReference type="EMBL" id="AAUX01000001">
    <property type="protein sequence ID" value="EAV47638.1"/>
    <property type="molecule type" value="Genomic_DNA"/>
</dbReference>
<comment type="subcellular location">
    <subcellularLocation>
        <location evidence="5">Cytoplasm</location>
    </subcellularLocation>
</comment>
<dbReference type="SUPFAM" id="SSF52540">
    <property type="entry name" value="P-loop containing nucleoside triphosphate hydrolases"/>
    <property type="match status" value="1"/>
</dbReference>
<dbReference type="InterPro" id="IPR001977">
    <property type="entry name" value="Depp_CoAkinase"/>
</dbReference>
<dbReference type="CDD" id="cd02022">
    <property type="entry name" value="DPCK"/>
    <property type="match status" value="1"/>
</dbReference>
<evidence type="ECO:0000256" key="4">
    <source>
        <dbReference type="ARBA" id="ARBA00022993"/>
    </source>
</evidence>
<dbReference type="GO" id="GO:0004140">
    <property type="term" value="F:dephospho-CoA kinase activity"/>
    <property type="evidence" value="ECO:0007669"/>
    <property type="project" value="UniProtKB-UniRule"/>
</dbReference>
<dbReference type="AlphaFoldDB" id="A0P7X8"/>
<comment type="catalytic activity">
    <reaction evidence="5">
        <text>3'-dephospho-CoA + ATP = ADP + CoA + H(+)</text>
        <dbReference type="Rhea" id="RHEA:18245"/>
        <dbReference type="ChEBI" id="CHEBI:15378"/>
        <dbReference type="ChEBI" id="CHEBI:30616"/>
        <dbReference type="ChEBI" id="CHEBI:57287"/>
        <dbReference type="ChEBI" id="CHEBI:57328"/>
        <dbReference type="ChEBI" id="CHEBI:456216"/>
        <dbReference type="EC" id="2.7.1.24"/>
    </reaction>
</comment>
<keyword evidence="8" id="KW-1185">Reference proteome</keyword>
<comment type="function">
    <text evidence="5">Catalyzes the phosphorylation of the 3'-hydroxyl group of dephosphocoenzyme A to form coenzyme A.</text>
</comment>
<dbReference type="GO" id="GO:0005524">
    <property type="term" value="F:ATP binding"/>
    <property type="evidence" value="ECO:0007669"/>
    <property type="project" value="UniProtKB-UniRule"/>
</dbReference>
<proteinExistence type="inferred from homology"/>
<evidence type="ECO:0000256" key="1">
    <source>
        <dbReference type="ARBA" id="ARBA00009018"/>
    </source>
</evidence>
<dbReference type="OrthoDB" id="9812943at2"/>
<evidence type="ECO:0000313" key="8">
    <source>
        <dbReference type="Proteomes" id="UP000054262"/>
    </source>
</evidence>
<dbReference type="PANTHER" id="PTHR10695:SF46">
    <property type="entry name" value="BIFUNCTIONAL COENZYME A SYNTHASE-RELATED"/>
    <property type="match status" value="1"/>
</dbReference>
<dbReference type="EC" id="2.7.1.24" evidence="5 6"/>
<evidence type="ECO:0000256" key="5">
    <source>
        <dbReference type="HAMAP-Rule" id="MF_00376"/>
    </source>
</evidence>
<keyword evidence="4 5" id="KW-0173">Coenzyme A biosynthesis</keyword>
<dbReference type="UniPathway" id="UPA00241">
    <property type="reaction ID" value="UER00356"/>
</dbReference>
<name>A0P7X8_9PROT</name>
<dbReference type="Proteomes" id="UP000054262">
    <property type="component" value="Unassembled WGS sequence"/>
</dbReference>
<dbReference type="Gene3D" id="3.40.50.300">
    <property type="entry name" value="P-loop containing nucleotide triphosphate hydrolases"/>
    <property type="match status" value="1"/>
</dbReference>
<evidence type="ECO:0000256" key="6">
    <source>
        <dbReference type="NCBIfam" id="TIGR00152"/>
    </source>
</evidence>
<dbReference type="NCBIfam" id="TIGR00152">
    <property type="entry name" value="dephospho-CoA kinase"/>
    <property type="match status" value="1"/>
</dbReference>
<keyword evidence="5" id="KW-0963">Cytoplasm</keyword>
<dbReference type="Pfam" id="PF01121">
    <property type="entry name" value="CoaE"/>
    <property type="match status" value="1"/>
</dbReference>
<comment type="pathway">
    <text evidence="5">Cofactor biosynthesis; coenzyme A biosynthesis; CoA from (R)-pantothenate: step 5/5.</text>
</comment>
<evidence type="ECO:0000313" key="7">
    <source>
        <dbReference type="EMBL" id="EAV47638.1"/>
    </source>
</evidence>
<feature type="binding site" evidence="5">
    <location>
        <begin position="11"/>
        <end position="16"/>
    </location>
    <ligand>
        <name>ATP</name>
        <dbReference type="ChEBI" id="CHEBI:30616"/>
    </ligand>
</feature>
<comment type="similarity">
    <text evidence="1 5">Belongs to the CoaE family.</text>
</comment>
<accession>A0P7X8</accession>
<dbReference type="GO" id="GO:0015937">
    <property type="term" value="P:coenzyme A biosynthetic process"/>
    <property type="evidence" value="ECO:0007669"/>
    <property type="project" value="UniProtKB-UniRule"/>
</dbReference>
<comment type="caution">
    <text evidence="7">The sequence shown here is derived from an EMBL/GenBank/DDBJ whole genome shotgun (WGS) entry which is preliminary data.</text>
</comment>
<gene>
    <name evidence="5" type="primary">coaE</name>
    <name evidence="7" type="ORF">MB2181_06155</name>
</gene>
<protein>
    <recommendedName>
        <fullName evidence="5 6">Dephospho-CoA kinase</fullName>
        <ecNumber evidence="5 6">2.7.1.24</ecNumber>
    </recommendedName>
    <alternativeName>
        <fullName evidence="5">Dephosphocoenzyme A kinase</fullName>
    </alternativeName>
</protein>
<organism evidence="7 8">
    <name type="scientific">Methylophilales bacterium HTCC2181</name>
    <dbReference type="NCBI Taxonomy" id="383631"/>
    <lineage>
        <taxon>Bacteria</taxon>
        <taxon>Pseudomonadati</taxon>
        <taxon>Pseudomonadota</taxon>
        <taxon>Betaproteobacteria</taxon>
        <taxon>Nitrosomonadales</taxon>
        <taxon>OM43 clade</taxon>
    </lineage>
</organism>
<evidence type="ECO:0000256" key="3">
    <source>
        <dbReference type="ARBA" id="ARBA00022840"/>
    </source>
</evidence>
<evidence type="ECO:0000256" key="2">
    <source>
        <dbReference type="ARBA" id="ARBA00022741"/>
    </source>
</evidence>
<reference evidence="7 8" key="1">
    <citation type="submission" date="2006-11" db="EMBL/GenBank/DDBJ databases">
        <authorList>
            <person name="Giovannoni S."/>
            <person name="Vergin K."/>
            <person name="Ferriera S."/>
            <person name="Johnson J."/>
            <person name="Kravitz S."/>
            <person name="Beeson K."/>
            <person name="Sutton G."/>
            <person name="Rogers Y.-H."/>
            <person name="Friedman R."/>
            <person name="Frazier M."/>
            <person name="Venter J.C."/>
        </authorList>
    </citation>
    <scope>NUCLEOTIDE SEQUENCE [LARGE SCALE GENOMIC DNA]</scope>
    <source>
        <strain evidence="7 8">HTCC2181</strain>
    </source>
</reference>
<keyword evidence="5 7" id="KW-0418">Kinase</keyword>
<keyword evidence="5" id="KW-0808">Transferase</keyword>
<sequence>MHIIGLTGGIGSGKSEAAKQFASFGVPIIDLDIIARELLKKDRPGYHLLVENYNDEFIKNNNEIDRKKLQSMMFNSVNIKNNVESILHPMIFKECLSQIKEYTSSLYIVIVIPLLFESDTYLRVINESLLIDCNINNQKIRTKKRDQISSDIIKKIMASQSSRKEKLNKADTIISNDGSLDELQKNIGNFHRLLLQKLGK</sequence>
<keyword evidence="3 5" id="KW-0067">ATP-binding</keyword>
<dbReference type="GO" id="GO:0005737">
    <property type="term" value="C:cytoplasm"/>
    <property type="evidence" value="ECO:0007669"/>
    <property type="project" value="UniProtKB-SubCell"/>
</dbReference>